<gene>
    <name evidence="1" type="ORF">HMPREF0665_01182</name>
</gene>
<name>D7NCB9_9BACT</name>
<dbReference type="Proteomes" id="UP000003805">
    <property type="component" value="Unassembled WGS sequence"/>
</dbReference>
<dbReference type="EMBL" id="GL349566">
    <property type="protein sequence ID" value="EFI48807.1"/>
    <property type="molecule type" value="Genomic_DNA"/>
</dbReference>
<organism evidence="1 2">
    <name type="scientific">Segatella oris C735</name>
    <dbReference type="NCBI Taxonomy" id="563008"/>
    <lineage>
        <taxon>Bacteria</taxon>
        <taxon>Pseudomonadati</taxon>
        <taxon>Bacteroidota</taxon>
        <taxon>Bacteroidia</taxon>
        <taxon>Bacteroidales</taxon>
        <taxon>Prevotellaceae</taxon>
        <taxon>Segatella</taxon>
    </lineage>
</organism>
<dbReference type="HOGENOM" id="CLU_2619118_0_0_10"/>
<dbReference type="AlphaFoldDB" id="D7NCB9"/>
<evidence type="ECO:0000313" key="1">
    <source>
        <dbReference type="EMBL" id="EFI48807.1"/>
    </source>
</evidence>
<protein>
    <submittedName>
        <fullName evidence="1">Uncharacterized protein</fullName>
    </submittedName>
</protein>
<keyword evidence="2" id="KW-1185">Reference proteome</keyword>
<accession>D7NCB9</accession>
<proteinExistence type="predicted"/>
<sequence>MLRYPRIEVIKRIIYVPIYRESYEVQTMRPNRPMQSKFGMSKIQANAYSKRMLALLKEEGYDKAVFKSVLIDLLKFVL</sequence>
<reference evidence="1 2" key="1">
    <citation type="submission" date="2010-02" db="EMBL/GenBank/DDBJ databases">
        <title>The Genome Sequence of Prevotella oris strain C735.</title>
        <authorList>
            <consortium name="The Broad Institute Genome Sequencing Platform"/>
            <person name="Ward D."/>
            <person name="Feldgarden M."/>
            <person name="Earl A."/>
            <person name="Young S.K."/>
            <person name="Zeng Q."/>
            <person name="Koehrsen M."/>
            <person name="Alvarado L."/>
            <person name="Berlin A."/>
            <person name="Bochicchio J."/>
            <person name="Borenstein D."/>
            <person name="Chapman S.B."/>
            <person name="Chen Z."/>
            <person name="Engels R."/>
            <person name="Freedman E."/>
            <person name="Gellesch M."/>
            <person name="Goldberg J."/>
            <person name="Griggs A."/>
            <person name="Gujja S."/>
            <person name="Heilman E."/>
            <person name="Heiman D."/>
            <person name="Hepburn T."/>
            <person name="Howarth C."/>
            <person name="Jen D."/>
            <person name="Larson L."/>
            <person name="Mehta T."/>
            <person name="Park D."/>
            <person name="Pearson M."/>
            <person name="Roberts A."/>
            <person name="Saif S."/>
            <person name="Shea T."/>
            <person name="Shenoy N."/>
            <person name="Sisk P."/>
            <person name="Stolte C."/>
            <person name="Sykes S."/>
            <person name="Thomson T."/>
            <person name="Walk T."/>
            <person name="White J."/>
            <person name="Yandava C."/>
            <person name="Sibley C.D."/>
            <person name="Field T.R."/>
            <person name="Grinwis M."/>
            <person name="Eshaghurshan C.S."/>
            <person name="Surette M.G."/>
            <person name="Haas B."/>
            <person name="Nusbaum C."/>
            <person name="Birren B."/>
        </authorList>
    </citation>
    <scope>NUCLEOTIDE SEQUENCE [LARGE SCALE GENOMIC DNA]</scope>
    <source>
        <strain evidence="1 2">C735</strain>
    </source>
</reference>
<evidence type="ECO:0000313" key="2">
    <source>
        <dbReference type="Proteomes" id="UP000003805"/>
    </source>
</evidence>